<dbReference type="Proteomes" id="UP000800082">
    <property type="component" value="Unassembled WGS sequence"/>
</dbReference>
<accession>A0A6A5RUW3</accession>
<sequence length="694" mass="77015">MASSVDRCLQPNFLTLPGCSTLAPTSAWQKRGMQQLGLEMDIRKWLAETRDPVSSQQPGLERFLLPRQPDAVPDARRRRKRGSSDSSLLKDPSPQPGCKGVSANKRDRYGVPNVADEGHNDRSHSGSSISTASSAVSQRYARKPRRKARADKYATGSKRANEQDEGQRPGRKSESRKSKRKKNEKTQNGIGKELQARNVSSDRSTLKPSEKIGLFSKGRTSTSVKGRGLPDLVFSEMKFLRNNHSGNNHTMQAPEAKKKRKKDHARAKEEDISAFFTTVRPVLANTDGNIQAKSGRPPDASARAKAYRPRRIRDPSKAPETAVPPVESEAKASYLGFGSKGPRHESTSHFSWSESICAPSVTPGQHRDISADHDKRIDAWTRETDQVSYGRGTVGHQGAPSSVIRDRVTATSNRFWVSSVAPTPSGLSRPQSLPQPSSSPRQPNLADRAVDRHTNDDVTSPPSMDPVLRRRVHAGHLEASMTKGSAKMSYVSGINASMQRRASTDVVRDHTAHDRPPQLLELDGTLQHYTEMSEAEPRQAPTRRGRPAEAQASARPPDSFRQSRHDLYRRTAEVPTVRSAAPDTHSSRLFSFSGPSIYVQQDQRQRWPVHLGLEDNGSYRYLEGYGQEHMSETGALDHEGFGELSDVQFSYGLREDVDEDVEGLDYVADGVEQVQEPEHTSVVTSGFWRPNRLY</sequence>
<dbReference type="OrthoDB" id="2537141at2759"/>
<evidence type="ECO:0000313" key="3">
    <source>
        <dbReference type="Proteomes" id="UP000800082"/>
    </source>
</evidence>
<feature type="region of interest" description="Disordered" evidence="1">
    <location>
        <begin position="501"/>
        <end position="564"/>
    </location>
</feature>
<feature type="region of interest" description="Disordered" evidence="1">
    <location>
        <begin position="286"/>
        <end position="328"/>
    </location>
</feature>
<dbReference type="RefSeq" id="XP_033452489.1">
    <property type="nucleotide sequence ID" value="XM_033597780.1"/>
</dbReference>
<feature type="region of interest" description="Disordered" evidence="1">
    <location>
        <begin position="419"/>
        <end position="469"/>
    </location>
</feature>
<organism evidence="2 3">
    <name type="scientific">Didymella exigua CBS 183.55</name>
    <dbReference type="NCBI Taxonomy" id="1150837"/>
    <lineage>
        <taxon>Eukaryota</taxon>
        <taxon>Fungi</taxon>
        <taxon>Dikarya</taxon>
        <taxon>Ascomycota</taxon>
        <taxon>Pezizomycotina</taxon>
        <taxon>Dothideomycetes</taxon>
        <taxon>Pleosporomycetidae</taxon>
        <taxon>Pleosporales</taxon>
        <taxon>Pleosporineae</taxon>
        <taxon>Didymellaceae</taxon>
        <taxon>Didymella</taxon>
    </lineage>
</organism>
<feature type="compositionally biased region" description="Low complexity" evidence="1">
    <location>
        <begin position="424"/>
        <end position="443"/>
    </location>
</feature>
<evidence type="ECO:0000256" key="1">
    <source>
        <dbReference type="SAM" id="MobiDB-lite"/>
    </source>
</evidence>
<evidence type="ECO:0000313" key="2">
    <source>
        <dbReference type="EMBL" id="KAF1932241.1"/>
    </source>
</evidence>
<feature type="compositionally biased region" description="Low complexity" evidence="1">
    <location>
        <begin position="125"/>
        <end position="139"/>
    </location>
</feature>
<gene>
    <name evidence="2" type="ORF">M421DRAFT_89572</name>
</gene>
<feature type="region of interest" description="Disordered" evidence="1">
    <location>
        <begin position="242"/>
        <end position="268"/>
    </location>
</feature>
<dbReference type="GeneID" id="54355447"/>
<name>A0A6A5RUW3_9PLEO</name>
<keyword evidence="3" id="KW-1185">Reference proteome</keyword>
<feature type="compositionally biased region" description="Polar residues" evidence="1">
    <location>
        <begin position="242"/>
        <end position="251"/>
    </location>
</feature>
<feature type="compositionally biased region" description="Basic and acidic residues" evidence="1">
    <location>
        <begin position="502"/>
        <end position="516"/>
    </location>
</feature>
<feature type="region of interest" description="Disordered" evidence="1">
    <location>
        <begin position="49"/>
        <end position="223"/>
    </location>
</feature>
<protein>
    <submittedName>
        <fullName evidence="2">Uncharacterized protein</fullName>
    </submittedName>
</protein>
<proteinExistence type="predicted"/>
<feature type="compositionally biased region" description="Basic and acidic residues" evidence="1">
    <location>
        <begin position="159"/>
        <end position="176"/>
    </location>
</feature>
<dbReference type="EMBL" id="ML978959">
    <property type="protein sequence ID" value="KAF1932241.1"/>
    <property type="molecule type" value="Genomic_DNA"/>
</dbReference>
<reference evidence="2" key="1">
    <citation type="journal article" date="2020" name="Stud. Mycol.">
        <title>101 Dothideomycetes genomes: a test case for predicting lifestyles and emergence of pathogens.</title>
        <authorList>
            <person name="Haridas S."/>
            <person name="Albert R."/>
            <person name="Binder M."/>
            <person name="Bloem J."/>
            <person name="Labutti K."/>
            <person name="Salamov A."/>
            <person name="Andreopoulos B."/>
            <person name="Baker S."/>
            <person name="Barry K."/>
            <person name="Bills G."/>
            <person name="Bluhm B."/>
            <person name="Cannon C."/>
            <person name="Castanera R."/>
            <person name="Culley D."/>
            <person name="Daum C."/>
            <person name="Ezra D."/>
            <person name="Gonzalez J."/>
            <person name="Henrissat B."/>
            <person name="Kuo A."/>
            <person name="Liang C."/>
            <person name="Lipzen A."/>
            <person name="Lutzoni F."/>
            <person name="Magnuson J."/>
            <person name="Mondo S."/>
            <person name="Nolan M."/>
            <person name="Ohm R."/>
            <person name="Pangilinan J."/>
            <person name="Park H.-J."/>
            <person name="Ramirez L."/>
            <person name="Alfaro M."/>
            <person name="Sun H."/>
            <person name="Tritt A."/>
            <person name="Yoshinaga Y."/>
            <person name="Zwiers L.-H."/>
            <person name="Turgeon B."/>
            <person name="Goodwin S."/>
            <person name="Spatafora J."/>
            <person name="Crous P."/>
            <person name="Grigoriev I."/>
        </authorList>
    </citation>
    <scope>NUCLEOTIDE SEQUENCE</scope>
    <source>
        <strain evidence="2">CBS 183.55</strain>
    </source>
</reference>
<feature type="compositionally biased region" description="Basic residues" evidence="1">
    <location>
        <begin position="140"/>
        <end position="149"/>
    </location>
</feature>
<dbReference type="AlphaFoldDB" id="A0A6A5RUW3"/>